<dbReference type="Proteomes" id="UP000054988">
    <property type="component" value="Unassembled WGS sequence"/>
</dbReference>
<evidence type="ECO:0000259" key="13">
    <source>
        <dbReference type="PROSITE" id="PS50994"/>
    </source>
</evidence>
<dbReference type="InterPro" id="IPR056924">
    <property type="entry name" value="SH3_Tf2-1"/>
</dbReference>
<dbReference type="Pfam" id="PF24626">
    <property type="entry name" value="SH3_Tf2-1"/>
    <property type="match status" value="1"/>
</dbReference>
<evidence type="ECO:0000256" key="5">
    <source>
        <dbReference type="ARBA" id="ARBA00022842"/>
    </source>
</evidence>
<keyword evidence="9" id="KW-0548">Nucleotidyltransferase</keyword>
<dbReference type="GO" id="GO:0005634">
    <property type="term" value="C:nucleus"/>
    <property type="evidence" value="ECO:0007669"/>
    <property type="project" value="UniProtKB-ARBA"/>
</dbReference>
<gene>
    <name evidence="14" type="ORF">WG66_5391</name>
</gene>
<dbReference type="SUPFAM" id="SSF54160">
    <property type="entry name" value="Chromo domain-like"/>
    <property type="match status" value="1"/>
</dbReference>
<name>A0A0W0G0I4_MONRR</name>
<evidence type="ECO:0000256" key="11">
    <source>
        <dbReference type="ARBA" id="ARBA00023172"/>
    </source>
</evidence>
<dbReference type="InterPro" id="IPR001584">
    <property type="entry name" value="Integrase_cat-core"/>
</dbReference>
<evidence type="ECO:0000256" key="6">
    <source>
        <dbReference type="ARBA" id="ARBA00022884"/>
    </source>
</evidence>
<evidence type="ECO:0000313" key="14">
    <source>
        <dbReference type="EMBL" id="KTB42034.1"/>
    </source>
</evidence>
<evidence type="ECO:0000256" key="2">
    <source>
        <dbReference type="ARBA" id="ARBA00022723"/>
    </source>
</evidence>
<dbReference type="GO" id="GO:0015074">
    <property type="term" value="P:DNA integration"/>
    <property type="evidence" value="ECO:0007669"/>
    <property type="project" value="UniProtKB-KW"/>
</dbReference>
<dbReference type="GO" id="GO:0006310">
    <property type="term" value="P:DNA recombination"/>
    <property type="evidence" value="ECO:0007669"/>
    <property type="project" value="UniProtKB-KW"/>
</dbReference>
<keyword evidence="4" id="KW-0378">Hydrolase</keyword>
<dbReference type="GO" id="GO:0003677">
    <property type="term" value="F:DNA binding"/>
    <property type="evidence" value="ECO:0007669"/>
    <property type="project" value="UniProtKB-KW"/>
</dbReference>
<feature type="region of interest" description="Disordered" evidence="12">
    <location>
        <begin position="799"/>
        <end position="818"/>
    </location>
</feature>
<evidence type="ECO:0000256" key="12">
    <source>
        <dbReference type="SAM" id="MobiDB-lite"/>
    </source>
</evidence>
<sequence length="859" mass="97748">MVQSDTLSRRPDLVDEEENDNENIVMLPDKLFVNVIDTDLKTMLEEALPSDEFLQMTIESLIEKGTPPIKSSLQDWIYVPNDPMLRKLIVKTIHEVLPHRHPGQWNTVDQVQRDYWWPGMTKFIKSFVDGCTACQQMKVNTHPTRTPIQPIGGHKDALPFQIISMDLITDLPKVADCDAILKIDATDTTELLFQHIYKRFGLPDKIISDRDPRFAAEVFKEMGKLLGIKQMLSTAYHPQTDGETERVNQEVEIFLRFFCAKEQTKWKDLLHFAKFAHNTQTHSVTKNSPFYLTMGYHPRPLPTVFEKTTIPSVEKRVAELKKLREETSALLDIAARRIRERNGRDLDKFKKGQKVWLEGKNLSLGYPSPKLSPKREGPFEIEEVLGPVTYRLKLPFQWRIHPVFHAGLLSPYKETDVHGPNFLEPPPDIVEGQEEYEVEAIIGHRPKKKNQPPKEYLVSWKGAFELLFLINSEDYDDQITAAVQDNDRLRAFWGSLLFLRGHRRRLNEALAQLDRQAGTFAKAMTNDDDTIQLMGPITVPVPVLDIENLPVHIEIPKDDDEPFPDSEDINPNEPAFFHEIQQTRRRLRRAIVVARGQCLLQTRQRLRLASIANHSNPTDTTNDLTKDPNKLIYPPESSDMRTSDSSGNISNATERARIFPSTSPCTTPPPMLPPTTEQPITAPSSQHNQRFDPANQFNTSDEPVNSGMQIGMGRRRHRRGTGRAAIRKQIEESYAAYNGTDGRGVRVTVIVARSAPNMHLDMYLMTVTTDEGLEELQSVTIPSVIQLLTTILQTILPGTMRSTETGNPEQPEPPAPRPAFVVDIGEEEGPRYFYRVNSPVFQGEWLHMGQPISSVDARA</sequence>
<dbReference type="GO" id="GO:0003723">
    <property type="term" value="F:RNA binding"/>
    <property type="evidence" value="ECO:0007669"/>
    <property type="project" value="UniProtKB-KW"/>
</dbReference>
<proteinExistence type="predicted"/>
<organism evidence="14 15">
    <name type="scientific">Moniliophthora roreri</name>
    <name type="common">Frosty pod rot fungus</name>
    <name type="synonym">Monilia roreri</name>
    <dbReference type="NCBI Taxonomy" id="221103"/>
    <lineage>
        <taxon>Eukaryota</taxon>
        <taxon>Fungi</taxon>
        <taxon>Dikarya</taxon>
        <taxon>Basidiomycota</taxon>
        <taxon>Agaricomycotina</taxon>
        <taxon>Agaricomycetes</taxon>
        <taxon>Agaricomycetidae</taxon>
        <taxon>Agaricales</taxon>
        <taxon>Marasmiineae</taxon>
        <taxon>Marasmiaceae</taxon>
        <taxon>Moniliophthora</taxon>
    </lineage>
</organism>
<evidence type="ECO:0000313" key="15">
    <source>
        <dbReference type="Proteomes" id="UP000054988"/>
    </source>
</evidence>
<dbReference type="eggNOG" id="ENOG502SBIF">
    <property type="taxonomic scope" value="Eukaryota"/>
</dbReference>
<dbReference type="InterPro" id="IPR041588">
    <property type="entry name" value="Integrase_H2C2"/>
</dbReference>
<keyword evidence="9" id="KW-0808">Transferase</keyword>
<dbReference type="GO" id="GO:0004190">
    <property type="term" value="F:aspartic-type endopeptidase activity"/>
    <property type="evidence" value="ECO:0007669"/>
    <property type="project" value="UniProtKB-KW"/>
</dbReference>
<dbReference type="GO" id="GO:0003964">
    <property type="term" value="F:RNA-directed DNA polymerase activity"/>
    <property type="evidence" value="ECO:0007669"/>
    <property type="project" value="UniProtKB-KW"/>
</dbReference>
<feature type="region of interest" description="Disordered" evidence="12">
    <location>
        <begin position="1"/>
        <end position="20"/>
    </location>
</feature>
<feature type="domain" description="Integrase catalytic" evidence="13">
    <location>
        <begin position="139"/>
        <end position="297"/>
    </location>
</feature>
<dbReference type="AlphaFoldDB" id="A0A0W0G0I4"/>
<evidence type="ECO:0000256" key="7">
    <source>
        <dbReference type="ARBA" id="ARBA00022908"/>
    </source>
</evidence>
<dbReference type="PANTHER" id="PTHR37984">
    <property type="entry name" value="PROTEIN CBG26694"/>
    <property type="match status" value="1"/>
</dbReference>
<keyword evidence="10" id="KW-0238">DNA-binding</keyword>
<evidence type="ECO:0000256" key="1">
    <source>
        <dbReference type="ARBA" id="ARBA00022670"/>
    </source>
</evidence>
<dbReference type="PANTHER" id="PTHR37984:SF5">
    <property type="entry name" value="PROTEIN NYNRIN-LIKE"/>
    <property type="match status" value="1"/>
</dbReference>
<keyword evidence="6" id="KW-0694">RNA-binding</keyword>
<dbReference type="InterPro" id="IPR012337">
    <property type="entry name" value="RNaseH-like_sf"/>
</dbReference>
<keyword evidence="5" id="KW-0460">Magnesium</keyword>
<dbReference type="GO" id="GO:0006508">
    <property type="term" value="P:proteolysis"/>
    <property type="evidence" value="ECO:0007669"/>
    <property type="project" value="UniProtKB-KW"/>
</dbReference>
<accession>A0A0W0G0I4</accession>
<keyword evidence="1" id="KW-0645">Protease</keyword>
<evidence type="ECO:0000256" key="3">
    <source>
        <dbReference type="ARBA" id="ARBA00022750"/>
    </source>
</evidence>
<dbReference type="InterPro" id="IPR016197">
    <property type="entry name" value="Chromo-like_dom_sf"/>
</dbReference>
<keyword evidence="9" id="KW-0239">DNA-directed DNA polymerase</keyword>
<reference evidence="14 15" key="1">
    <citation type="submission" date="2015-12" db="EMBL/GenBank/DDBJ databases">
        <title>Draft genome sequence of Moniliophthora roreri, the causal agent of frosty pod rot of cacao.</title>
        <authorList>
            <person name="Aime M.C."/>
            <person name="Diaz-Valderrama J.R."/>
            <person name="Kijpornyongpan T."/>
            <person name="Phillips-Mora W."/>
        </authorList>
    </citation>
    <scope>NUCLEOTIDE SEQUENCE [LARGE SCALE GENOMIC DNA]</scope>
    <source>
        <strain evidence="14 15">MCA 2952</strain>
    </source>
</reference>
<dbReference type="GO" id="GO:0003887">
    <property type="term" value="F:DNA-directed DNA polymerase activity"/>
    <property type="evidence" value="ECO:0007669"/>
    <property type="project" value="UniProtKB-KW"/>
</dbReference>
<dbReference type="Gene3D" id="1.10.340.70">
    <property type="match status" value="1"/>
</dbReference>
<keyword evidence="11" id="KW-0233">DNA recombination</keyword>
<dbReference type="InterPro" id="IPR036397">
    <property type="entry name" value="RNaseH_sf"/>
</dbReference>
<keyword evidence="8 14" id="KW-0695">RNA-directed DNA polymerase</keyword>
<dbReference type="PROSITE" id="PS50994">
    <property type="entry name" value="INTEGRASE"/>
    <property type="match status" value="1"/>
</dbReference>
<protein>
    <submittedName>
        <fullName evidence="14">Putative reverse transcriptase-rnase h-integrase</fullName>
    </submittedName>
</protein>
<dbReference type="EMBL" id="LATX01001399">
    <property type="protein sequence ID" value="KTB42034.1"/>
    <property type="molecule type" value="Genomic_DNA"/>
</dbReference>
<dbReference type="Gene3D" id="3.30.420.10">
    <property type="entry name" value="Ribonuclease H-like superfamily/Ribonuclease H"/>
    <property type="match status" value="1"/>
</dbReference>
<keyword evidence="7" id="KW-0229">DNA integration</keyword>
<keyword evidence="3" id="KW-0064">Aspartyl protease</keyword>
<dbReference type="Pfam" id="PF17921">
    <property type="entry name" value="Integrase_H2C2"/>
    <property type="match status" value="1"/>
</dbReference>
<evidence type="ECO:0000256" key="9">
    <source>
        <dbReference type="ARBA" id="ARBA00022932"/>
    </source>
</evidence>
<evidence type="ECO:0000256" key="8">
    <source>
        <dbReference type="ARBA" id="ARBA00022918"/>
    </source>
</evidence>
<comment type="caution">
    <text evidence="14">The sequence shown here is derived from an EMBL/GenBank/DDBJ whole genome shotgun (WGS) entry which is preliminary data.</text>
</comment>
<dbReference type="SUPFAM" id="SSF53098">
    <property type="entry name" value="Ribonuclease H-like"/>
    <property type="match status" value="1"/>
</dbReference>
<dbReference type="InterPro" id="IPR050951">
    <property type="entry name" value="Retrovirus_Pol_polyprotein"/>
</dbReference>
<feature type="region of interest" description="Disordered" evidence="12">
    <location>
        <begin position="654"/>
        <end position="723"/>
    </location>
</feature>
<dbReference type="Gene3D" id="2.40.50.40">
    <property type="match status" value="1"/>
</dbReference>
<keyword evidence="2" id="KW-0479">Metal-binding</keyword>
<dbReference type="GO" id="GO:0046872">
    <property type="term" value="F:metal ion binding"/>
    <property type="evidence" value="ECO:0007669"/>
    <property type="project" value="UniProtKB-KW"/>
</dbReference>
<evidence type="ECO:0000256" key="10">
    <source>
        <dbReference type="ARBA" id="ARBA00023125"/>
    </source>
</evidence>
<evidence type="ECO:0000256" key="4">
    <source>
        <dbReference type="ARBA" id="ARBA00022801"/>
    </source>
</evidence>